<evidence type="ECO:0000313" key="3">
    <source>
        <dbReference type="Proteomes" id="UP000295310"/>
    </source>
</evidence>
<name>A0A4R6BE74_9STAP</name>
<reference evidence="2 3" key="1">
    <citation type="submission" date="2019-01" db="EMBL/GenBank/DDBJ databases">
        <title>Draft genome sequences of the type strains of six Macrococcus species.</title>
        <authorList>
            <person name="Mazhar S."/>
            <person name="Altermann E."/>
            <person name="Hill C."/>
            <person name="Mcauliffe O."/>
        </authorList>
    </citation>
    <scope>NUCLEOTIDE SEQUENCE [LARGE SCALE GENOMIC DNA]</scope>
    <source>
        <strain evidence="2 3">CCM4811</strain>
    </source>
</reference>
<keyword evidence="3" id="KW-1185">Reference proteome</keyword>
<dbReference type="PIRSF" id="PIRSF036612">
    <property type="entry name" value="ABC_ATP_LytTR"/>
    <property type="match status" value="1"/>
</dbReference>
<accession>A0A4R6BE74</accession>
<dbReference type="InterPro" id="IPR027417">
    <property type="entry name" value="P-loop_NTPase"/>
</dbReference>
<dbReference type="PANTHER" id="PTHR37299">
    <property type="entry name" value="TRANSCRIPTIONAL REGULATOR-RELATED"/>
    <property type="match status" value="1"/>
</dbReference>
<dbReference type="SUPFAM" id="SSF52540">
    <property type="entry name" value="P-loop containing nucleoside triphosphate hydrolases"/>
    <property type="match status" value="1"/>
</dbReference>
<proteinExistence type="predicted"/>
<dbReference type="SMART" id="SM00850">
    <property type="entry name" value="LytTR"/>
    <property type="match status" value="1"/>
</dbReference>
<dbReference type="Gene3D" id="3.40.50.300">
    <property type="entry name" value="P-loop containing nucleotide triphosphate hydrolases"/>
    <property type="match status" value="1"/>
</dbReference>
<comment type="caution">
    <text evidence="2">The sequence shown here is derived from an EMBL/GenBank/DDBJ whole genome shotgun (WGS) entry which is preliminary data.</text>
</comment>
<gene>
    <name evidence="2" type="ORF">ERX27_05385</name>
</gene>
<evidence type="ECO:0000259" key="1">
    <source>
        <dbReference type="PROSITE" id="PS50930"/>
    </source>
</evidence>
<dbReference type="RefSeq" id="WP_133431813.1">
    <property type="nucleotide sequence ID" value="NZ_SCWA01000007.1"/>
</dbReference>
<dbReference type="OrthoDB" id="9809318at2"/>
<protein>
    <submittedName>
        <fullName evidence="2">LytR family transcriptional regulator</fullName>
    </submittedName>
</protein>
<dbReference type="EMBL" id="SCWA01000007">
    <property type="protein sequence ID" value="TDL98110.1"/>
    <property type="molecule type" value="Genomic_DNA"/>
</dbReference>
<dbReference type="Gene3D" id="2.40.50.1020">
    <property type="entry name" value="LytTr DNA-binding domain"/>
    <property type="match status" value="1"/>
</dbReference>
<feature type="domain" description="HTH LytTR-type" evidence="1">
    <location>
        <begin position="191"/>
        <end position="297"/>
    </location>
</feature>
<dbReference type="GO" id="GO:0003677">
    <property type="term" value="F:DNA binding"/>
    <property type="evidence" value="ECO:0007669"/>
    <property type="project" value="InterPro"/>
</dbReference>
<dbReference type="PANTHER" id="PTHR37299:SF1">
    <property type="entry name" value="STAGE 0 SPORULATION PROTEIN A HOMOLOG"/>
    <property type="match status" value="1"/>
</dbReference>
<dbReference type="InterPro" id="IPR046947">
    <property type="entry name" value="LytR-like"/>
</dbReference>
<evidence type="ECO:0000313" key="2">
    <source>
        <dbReference type="EMBL" id="TDL98110.1"/>
    </source>
</evidence>
<dbReference type="InterPro" id="IPR012046">
    <property type="entry name" value="LytTR_ABC"/>
</dbReference>
<dbReference type="InterPro" id="IPR007492">
    <property type="entry name" value="LytTR_DNA-bd_dom"/>
</dbReference>
<dbReference type="Proteomes" id="UP000295310">
    <property type="component" value="Unassembled WGS sequence"/>
</dbReference>
<dbReference type="PROSITE" id="PS50930">
    <property type="entry name" value="HTH_LYTTR"/>
    <property type="match status" value="1"/>
</dbReference>
<dbReference type="GO" id="GO:0000156">
    <property type="term" value="F:phosphorelay response regulator activity"/>
    <property type="evidence" value="ECO:0007669"/>
    <property type="project" value="InterPro"/>
</dbReference>
<dbReference type="Pfam" id="PF04397">
    <property type="entry name" value="LytTR"/>
    <property type="match status" value="1"/>
</dbReference>
<dbReference type="AlphaFoldDB" id="A0A4R6BE74"/>
<sequence>MTLLESVRQLENNQQLSIVAQKEARQTLSEDYRTKGWWIESFTEPLHERLTVKEAIKFYVKWYGSAYTVDQLMQMFYLENVQKARIKHISHDDYVLIKLCVALIQPCSGIIFHEILHNLHIETINKIRQIMPNFEEKGFQVIHLLAHIDHAMLLTDTIYQVKNDVIKKLDIETREKEETAQEMQVFNVFKLAVKSEDKTLFLNPEAIDFIEGSDGKVNIHLNNESFLADYSLTELEEKLQPYGFYRCHRSYIVNLQKVKEMITWSKNSYSIKLDSSNENFVPLSRAKLKEFQTYFNGTTVPFTEK</sequence>
<organism evidence="2 3">
    <name type="scientific">Macrococcus brunensis</name>
    <dbReference type="NCBI Taxonomy" id="198483"/>
    <lineage>
        <taxon>Bacteria</taxon>
        <taxon>Bacillati</taxon>
        <taxon>Bacillota</taxon>
        <taxon>Bacilli</taxon>
        <taxon>Bacillales</taxon>
        <taxon>Staphylococcaceae</taxon>
        <taxon>Macrococcus</taxon>
    </lineage>
</organism>